<dbReference type="Proteomes" id="UP001527866">
    <property type="component" value="Unassembled WGS sequence"/>
</dbReference>
<sequence>MALRKITVMVDEEDLRILREAAAREGRPVSEYFREAVHLAALRARRWSGEWDIPEPASDASGGRNRFCPRSGGLCQNPCCGQHRRR</sequence>
<organism evidence="2 3">
    <name type="scientific">Nocardiopsis endophytica</name>
    <dbReference type="NCBI Taxonomy" id="3018445"/>
    <lineage>
        <taxon>Bacteria</taxon>
        <taxon>Bacillati</taxon>
        <taxon>Actinomycetota</taxon>
        <taxon>Actinomycetes</taxon>
        <taxon>Streptosporangiales</taxon>
        <taxon>Nocardiopsidaceae</taxon>
        <taxon>Nocardiopsis</taxon>
    </lineage>
</organism>
<proteinExistence type="predicted"/>
<feature type="domain" description="Ribbon-helix-helix protein CopG" evidence="1">
    <location>
        <begin position="5"/>
        <end position="42"/>
    </location>
</feature>
<evidence type="ECO:0000313" key="2">
    <source>
        <dbReference type="EMBL" id="MDA2811361.1"/>
    </source>
</evidence>
<evidence type="ECO:0000313" key="3">
    <source>
        <dbReference type="Proteomes" id="UP001527866"/>
    </source>
</evidence>
<dbReference type="RefSeq" id="WP_270685816.1">
    <property type="nucleotide sequence ID" value="NZ_JAQFWQ010000028.1"/>
</dbReference>
<protein>
    <submittedName>
        <fullName evidence="2">Ribbon-helix-helix protein, CopG family</fullName>
    </submittedName>
</protein>
<accession>A0ABT4U325</accession>
<dbReference type="InterPro" id="IPR002145">
    <property type="entry name" value="CopG"/>
</dbReference>
<keyword evidence="3" id="KW-1185">Reference proteome</keyword>
<dbReference type="EMBL" id="JAQFWQ010000028">
    <property type="protein sequence ID" value="MDA2811361.1"/>
    <property type="molecule type" value="Genomic_DNA"/>
</dbReference>
<reference evidence="2 3" key="1">
    <citation type="submission" date="2023-01" db="EMBL/GenBank/DDBJ databases">
        <title>Draft genome sequence of Nocardiopsis sp. RSe5-2 isolated from halophytes.</title>
        <authorList>
            <person name="Duangmal K."/>
            <person name="Chantavorakit T."/>
        </authorList>
    </citation>
    <scope>NUCLEOTIDE SEQUENCE [LARGE SCALE GENOMIC DNA]</scope>
    <source>
        <strain evidence="2 3">RSe5-2</strain>
    </source>
</reference>
<name>A0ABT4U325_9ACTN</name>
<evidence type="ECO:0000259" key="1">
    <source>
        <dbReference type="Pfam" id="PF01402"/>
    </source>
</evidence>
<dbReference type="CDD" id="cd22235">
    <property type="entry name" value="RHH_CopG_archaea"/>
    <property type="match status" value="1"/>
</dbReference>
<comment type="caution">
    <text evidence="2">The sequence shown here is derived from an EMBL/GenBank/DDBJ whole genome shotgun (WGS) entry which is preliminary data.</text>
</comment>
<gene>
    <name evidence="2" type="ORF">O4J56_12025</name>
</gene>
<dbReference type="Pfam" id="PF01402">
    <property type="entry name" value="RHH_1"/>
    <property type="match status" value="1"/>
</dbReference>